<reference evidence="1" key="1">
    <citation type="submission" date="2018-02" db="EMBL/GenBank/DDBJ databases">
        <title>Rhizophora mucronata_Transcriptome.</title>
        <authorList>
            <person name="Meera S.P."/>
            <person name="Sreeshan A."/>
            <person name="Augustine A."/>
        </authorList>
    </citation>
    <scope>NUCLEOTIDE SEQUENCE</scope>
    <source>
        <tissue evidence="1">Leaf</tissue>
    </source>
</reference>
<name>A0A2P2QFV8_RHIMU</name>
<sequence length="42" mass="4548">MFLSYPAPITYLPLLNPSSPHPSPLGMCTPCTHVCPSLFFVA</sequence>
<evidence type="ECO:0000313" key="1">
    <source>
        <dbReference type="EMBL" id="MBX65881.1"/>
    </source>
</evidence>
<dbReference type="AlphaFoldDB" id="A0A2P2QFV8"/>
<accession>A0A2P2QFV8</accession>
<protein>
    <submittedName>
        <fullName evidence="1">Uncharacterized protein</fullName>
    </submittedName>
</protein>
<proteinExistence type="predicted"/>
<dbReference type="EMBL" id="GGEC01085397">
    <property type="protein sequence ID" value="MBX65881.1"/>
    <property type="molecule type" value="Transcribed_RNA"/>
</dbReference>
<organism evidence="1">
    <name type="scientific">Rhizophora mucronata</name>
    <name type="common">Asiatic mangrove</name>
    <dbReference type="NCBI Taxonomy" id="61149"/>
    <lineage>
        <taxon>Eukaryota</taxon>
        <taxon>Viridiplantae</taxon>
        <taxon>Streptophyta</taxon>
        <taxon>Embryophyta</taxon>
        <taxon>Tracheophyta</taxon>
        <taxon>Spermatophyta</taxon>
        <taxon>Magnoliopsida</taxon>
        <taxon>eudicotyledons</taxon>
        <taxon>Gunneridae</taxon>
        <taxon>Pentapetalae</taxon>
        <taxon>rosids</taxon>
        <taxon>fabids</taxon>
        <taxon>Malpighiales</taxon>
        <taxon>Rhizophoraceae</taxon>
        <taxon>Rhizophora</taxon>
    </lineage>
</organism>